<evidence type="ECO:0000313" key="6">
    <source>
        <dbReference type="Proteomes" id="UP001342314"/>
    </source>
</evidence>
<dbReference type="GO" id="GO:0005886">
    <property type="term" value="C:plasma membrane"/>
    <property type="evidence" value="ECO:0007669"/>
    <property type="project" value="UniProtKB-SubCell"/>
</dbReference>
<keyword evidence="2" id="KW-0472">Membrane</keyword>
<sequence length="347" mass="39631">MPWICTPETNTENYKDCIEAEQRDYVGYGLESPTFTWPGGAVIAVAFTLNYEEGAEFTTWNGDNRSNEFLEERAYHRDPVYNKRDLVVESGFEYGIRSGLPRLYKLFKEFNWPMTIWACSRAFEVTGFWPKLLADSGHEIACHGNRWRGTADLAGPDEEAEHVRKSFKRLQDSTGRKDVYVTFFTGNGSTYHRHIRARIHKELGVPLHYNSDSYAGDLPYWTPDPLALDGEPDNGLLTVPYSLELNDHRFMVKNAAGTSSARDWADLLIAEFEVLYNEGLEGCPKMMTVAMHNRVLGKPARALALRRVMEHIASKPNVWVTTRSEIAKFWKEEFPYSEVGVTSKLHA</sequence>
<protein>
    <recommendedName>
        <fullName evidence="4">NodB homology domain-containing protein</fullName>
    </recommendedName>
</protein>
<evidence type="ECO:0000313" key="5">
    <source>
        <dbReference type="EMBL" id="GJN87597.1"/>
    </source>
</evidence>
<dbReference type="Proteomes" id="UP001342314">
    <property type="component" value="Unassembled WGS sequence"/>
</dbReference>
<comment type="caution">
    <text evidence="5">The sequence shown here is derived from an EMBL/GenBank/DDBJ whole genome shotgun (WGS) entry which is preliminary data.</text>
</comment>
<dbReference type="GO" id="GO:0005975">
    <property type="term" value="P:carbohydrate metabolic process"/>
    <property type="evidence" value="ECO:0007669"/>
    <property type="project" value="InterPro"/>
</dbReference>
<dbReference type="InterPro" id="IPR011330">
    <property type="entry name" value="Glyco_hydro/deAcase_b/a-brl"/>
</dbReference>
<dbReference type="PANTHER" id="PTHR43123:SF1">
    <property type="entry name" value="POLYSACCHARIDE DEACETYLASE-RELATED"/>
    <property type="match status" value="1"/>
</dbReference>
<name>A0AAV5GE35_9BASI</name>
<accession>A0AAV5GE35</accession>
<dbReference type="PROSITE" id="PS51677">
    <property type="entry name" value="NODB"/>
    <property type="match status" value="1"/>
</dbReference>
<evidence type="ECO:0000256" key="2">
    <source>
        <dbReference type="ARBA" id="ARBA00022622"/>
    </source>
</evidence>
<evidence type="ECO:0000256" key="3">
    <source>
        <dbReference type="ARBA" id="ARBA00023288"/>
    </source>
</evidence>
<evidence type="ECO:0000259" key="4">
    <source>
        <dbReference type="PROSITE" id="PS51677"/>
    </source>
</evidence>
<proteinExistence type="predicted"/>
<dbReference type="GO" id="GO:0016810">
    <property type="term" value="F:hydrolase activity, acting on carbon-nitrogen (but not peptide) bonds"/>
    <property type="evidence" value="ECO:0007669"/>
    <property type="project" value="InterPro"/>
</dbReference>
<feature type="domain" description="NodB homology" evidence="4">
    <location>
        <begin position="86"/>
        <end position="321"/>
    </location>
</feature>
<dbReference type="SUPFAM" id="SSF88713">
    <property type="entry name" value="Glycoside hydrolase/deacetylase"/>
    <property type="match status" value="1"/>
</dbReference>
<evidence type="ECO:0000256" key="1">
    <source>
        <dbReference type="ARBA" id="ARBA00004609"/>
    </source>
</evidence>
<keyword evidence="3" id="KW-0449">Lipoprotein</keyword>
<keyword evidence="2" id="KW-0325">Glycoprotein</keyword>
<organism evidence="5 6">
    <name type="scientific">Rhodotorula paludigena</name>
    <dbReference type="NCBI Taxonomy" id="86838"/>
    <lineage>
        <taxon>Eukaryota</taxon>
        <taxon>Fungi</taxon>
        <taxon>Dikarya</taxon>
        <taxon>Basidiomycota</taxon>
        <taxon>Pucciniomycotina</taxon>
        <taxon>Microbotryomycetes</taxon>
        <taxon>Sporidiobolales</taxon>
        <taxon>Sporidiobolaceae</taxon>
        <taxon>Rhodotorula</taxon>
    </lineage>
</organism>
<reference evidence="5 6" key="1">
    <citation type="submission" date="2021-12" db="EMBL/GenBank/DDBJ databases">
        <title>High titer production of polyol ester of fatty acids by Rhodotorula paludigena BS15 towards product separation-free biomass refinery.</title>
        <authorList>
            <person name="Mano J."/>
            <person name="Ono H."/>
            <person name="Tanaka T."/>
            <person name="Naito K."/>
            <person name="Sushida H."/>
            <person name="Ike M."/>
            <person name="Tokuyasu K."/>
            <person name="Kitaoka M."/>
        </authorList>
    </citation>
    <scope>NUCLEOTIDE SEQUENCE [LARGE SCALE GENOMIC DNA]</scope>
    <source>
        <strain evidence="5 6">BS15</strain>
    </source>
</reference>
<gene>
    <name evidence="5" type="ORF">Rhopal_000552-T1</name>
</gene>
<dbReference type="PANTHER" id="PTHR43123">
    <property type="entry name" value="POLYSACCHARIDE DEACETYLASE-RELATED"/>
    <property type="match status" value="1"/>
</dbReference>
<dbReference type="InterPro" id="IPR002509">
    <property type="entry name" value="NODB_dom"/>
</dbReference>
<dbReference type="GO" id="GO:0098552">
    <property type="term" value="C:side of membrane"/>
    <property type="evidence" value="ECO:0007669"/>
    <property type="project" value="UniProtKB-KW"/>
</dbReference>
<keyword evidence="6" id="KW-1185">Reference proteome</keyword>
<dbReference type="Pfam" id="PF01522">
    <property type="entry name" value="Polysacc_deac_1"/>
    <property type="match status" value="1"/>
</dbReference>
<dbReference type="EMBL" id="BQKY01000001">
    <property type="protein sequence ID" value="GJN87597.1"/>
    <property type="molecule type" value="Genomic_DNA"/>
</dbReference>
<dbReference type="AlphaFoldDB" id="A0AAV5GE35"/>
<dbReference type="Gene3D" id="3.20.20.370">
    <property type="entry name" value="Glycoside hydrolase/deacetylase"/>
    <property type="match status" value="1"/>
</dbReference>
<comment type="subcellular location">
    <subcellularLocation>
        <location evidence="1">Cell membrane</location>
        <topology evidence="1">Lipid-anchor</topology>
        <topology evidence="1">GPI-anchor</topology>
    </subcellularLocation>
</comment>
<keyword evidence="2" id="KW-0336">GPI-anchor</keyword>